<dbReference type="GO" id="GO:0005829">
    <property type="term" value="C:cytosol"/>
    <property type="evidence" value="ECO:0007669"/>
    <property type="project" value="TreeGrafter"/>
</dbReference>
<dbReference type="PANTHER" id="PTHR11138">
    <property type="entry name" value="METHIONYL-TRNA FORMYLTRANSFERASE"/>
    <property type="match status" value="1"/>
</dbReference>
<proteinExistence type="predicted"/>
<reference evidence="2 3" key="1">
    <citation type="journal article" date="2018" name="Sci. Adv.">
        <title>Multi-heme cytochromes provide a pathway for survival in energy-limited environments.</title>
        <authorList>
            <person name="Deng X."/>
            <person name="Dohmae N."/>
            <person name="Nealson K.H."/>
            <person name="Hashimoto K."/>
            <person name="Okamoto A."/>
        </authorList>
    </citation>
    <scope>NUCLEOTIDE SEQUENCE [LARGE SCALE GENOMIC DNA]</scope>
    <source>
        <strain evidence="2 3">IS5</strain>
    </source>
</reference>
<evidence type="ECO:0000313" key="2">
    <source>
        <dbReference type="EMBL" id="BBD08252.1"/>
    </source>
</evidence>
<dbReference type="InterPro" id="IPR002376">
    <property type="entry name" value="Formyl_transf_N"/>
</dbReference>
<organism evidence="2 3">
    <name type="scientific">Desulfovibrio ferrophilus</name>
    <dbReference type="NCBI Taxonomy" id="241368"/>
    <lineage>
        <taxon>Bacteria</taxon>
        <taxon>Pseudomonadati</taxon>
        <taxon>Thermodesulfobacteriota</taxon>
        <taxon>Desulfovibrionia</taxon>
        <taxon>Desulfovibrionales</taxon>
        <taxon>Desulfovibrionaceae</taxon>
        <taxon>Desulfovibrio</taxon>
    </lineage>
</organism>
<dbReference type="AlphaFoldDB" id="A0A2Z6AYB6"/>
<dbReference type="InterPro" id="IPR036477">
    <property type="entry name" value="Formyl_transf_N_sf"/>
</dbReference>
<dbReference type="Pfam" id="PF00551">
    <property type="entry name" value="Formyl_trans_N"/>
    <property type="match status" value="1"/>
</dbReference>
<accession>A0A2Z6AYB6</accession>
<name>A0A2Z6AYB6_9BACT</name>
<dbReference type="GO" id="GO:0004479">
    <property type="term" value="F:methionyl-tRNA formyltransferase activity"/>
    <property type="evidence" value="ECO:0007669"/>
    <property type="project" value="TreeGrafter"/>
</dbReference>
<evidence type="ECO:0000313" key="3">
    <source>
        <dbReference type="Proteomes" id="UP000269883"/>
    </source>
</evidence>
<dbReference type="Gene3D" id="3.40.50.12230">
    <property type="match status" value="1"/>
</dbReference>
<protein>
    <submittedName>
        <fullName evidence="2">Predicted methionyl-tRNA formyltransferase</fullName>
    </submittedName>
</protein>
<dbReference type="KEGG" id="dfl:DFE_1526"/>
<dbReference type="OrthoDB" id="5405975at2"/>
<dbReference type="PANTHER" id="PTHR11138:SF5">
    <property type="entry name" value="METHIONYL-TRNA FORMYLTRANSFERASE, MITOCHONDRIAL"/>
    <property type="match status" value="1"/>
</dbReference>
<feature type="domain" description="Formyl transferase N-terminal" evidence="1">
    <location>
        <begin position="99"/>
        <end position="180"/>
    </location>
</feature>
<dbReference type="EMBL" id="AP017378">
    <property type="protein sequence ID" value="BBD08252.1"/>
    <property type="molecule type" value="Genomic_DNA"/>
</dbReference>
<keyword evidence="2" id="KW-0808">Transferase</keyword>
<dbReference type="Proteomes" id="UP000269883">
    <property type="component" value="Chromosome"/>
</dbReference>
<gene>
    <name evidence="2" type="ORF">DFE_1526</name>
</gene>
<keyword evidence="3" id="KW-1185">Reference proteome</keyword>
<evidence type="ECO:0000259" key="1">
    <source>
        <dbReference type="Pfam" id="PF00551"/>
    </source>
</evidence>
<dbReference type="RefSeq" id="WP_126378195.1">
    <property type="nucleotide sequence ID" value="NZ_AP017378.1"/>
</dbReference>
<sequence length="266" mass="30430">MRIVCCVKRDLLGNIALNRLAKHLERHELTFLLSDKVMPEERTPGPPADQLFFERDLPIDHIFPALDACPKKDLPRRLTFDGLARKYSATMETIADINAPETIRRLHDLEPDIMLSNRFDLIFRTEAINVPRLGLFNLHPGALPQYRGLYAPFRALVNGESRMGCTLHAIDPGIDTGPVMDIAWINADRSKSVFWHYVQLYMGGADIFAELMTKLEDGQEIKATPQQEAEATYYKYPSSEELEAFRRAGGKLFDTLEYREILSTYR</sequence>
<dbReference type="SUPFAM" id="SSF53328">
    <property type="entry name" value="Formyltransferase"/>
    <property type="match status" value="1"/>
</dbReference>